<evidence type="ECO:0000313" key="1">
    <source>
        <dbReference type="EMBL" id="PZD72107.1"/>
    </source>
</evidence>
<accession>A0A2W1JU50</accession>
<evidence type="ECO:0000313" key="2">
    <source>
        <dbReference type="Proteomes" id="UP000248857"/>
    </source>
</evidence>
<dbReference type="InterPro" id="IPR014710">
    <property type="entry name" value="RmlC-like_jellyroll"/>
</dbReference>
<keyword evidence="1" id="KW-0223">Dioxygenase</keyword>
<protein>
    <submittedName>
        <fullName evidence="1">3-mercaptopropionate dioxygenase</fullName>
        <ecNumber evidence="1">1.13.11.-</ecNumber>
    </submittedName>
</protein>
<dbReference type="OrthoDB" id="7059163at2"/>
<proteinExistence type="predicted"/>
<keyword evidence="2" id="KW-1185">Reference proteome</keyword>
<dbReference type="EC" id="1.13.11.-" evidence="1"/>
<dbReference type="EMBL" id="PQWO01000012">
    <property type="protein sequence ID" value="PZD72107.1"/>
    <property type="molecule type" value="Genomic_DNA"/>
</dbReference>
<dbReference type="InterPro" id="IPR011051">
    <property type="entry name" value="RmlC_Cupin_sf"/>
</dbReference>
<keyword evidence="1" id="KW-0560">Oxidoreductase</keyword>
<gene>
    <name evidence="1" type="ORF">C1752_04069</name>
</gene>
<dbReference type="GO" id="GO:0051213">
    <property type="term" value="F:dioxygenase activity"/>
    <property type="evidence" value="ECO:0007669"/>
    <property type="project" value="UniProtKB-KW"/>
</dbReference>
<dbReference type="CDD" id="cd10548">
    <property type="entry name" value="cupin_CDO"/>
    <property type="match status" value="1"/>
</dbReference>
<comment type="caution">
    <text evidence="1">The sequence shown here is derived from an EMBL/GenBank/DDBJ whole genome shotgun (WGS) entry which is preliminary data.</text>
</comment>
<dbReference type="SUPFAM" id="SSF51182">
    <property type="entry name" value="RmlC-like cupins"/>
    <property type="match status" value="1"/>
</dbReference>
<name>A0A2W1JU50_9CYAN</name>
<reference evidence="1 2" key="1">
    <citation type="journal article" date="2018" name="Sci. Rep.">
        <title>A novel species of the marine cyanobacterium Acaryochloris with a unique pigment content and lifestyle.</title>
        <authorList>
            <person name="Partensky F."/>
            <person name="Six C."/>
            <person name="Ratin M."/>
            <person name="Garczarek L."/>
            <person name="Vaulot D."/>
            <person name="Probert I."/>
            <person name="Calteau A."/>
            <person name="Gourvil P."/>
            <person name="Marie D."/>
            <person name="Grebert T."/>
            <person name="Bouchier C."/>
            <person name="Le Panse S."/>
            <person name="Gachenot M."/>
            <person name="Rodriguez F."/>
            <person name="Garrido J.L."/>
        </authorList>
    </citation>
    <scope>NUCLEOTIDE SEQUENCE [LARGE SCALE GENOMIC DNA]</scope>
    <source>
        <strain evidence="1 2">RCC1774</strain>
    </source>
</reference>
<sequence length="202" mass="23351">MVNQDWLATEDGKWQVCHSAVPGEGLHQYRLYRFLTNVEDIIEHHSQEQVRLEKMRPLVRQLLTESTWLQFAAQPPDPKVGWSVNFLYEEPQFPLTIQMVAWLPGQKSPIHNHATWGVVALLSGQEKNRFWRRAADESHPDRIEQTGELILNPGDIISFMPDAIHAVEALGDEPTVSFNIYGAPNYQDRWRFDPQAHTAQQF</sequence>
<dbReference type="RefSeq" id="WP_110987470.1">
    <property type="nucleotide sequence ID" value="NZ_CAWNWM010000012.1"/>
</dbReference>
<dbReference type="Proteomes" id="UP000248857">
    <property type="component" value="Unassembled WGS sequence"/>
</dbReference>
<dbReference type="Gene3D" id="2.60.120.10">
    <property type="entry name" value="Jelly Rolls"/>
    <property type="match status" value="1"/>
</dbReference>
<organism evidence="1 2">
    <name type="scientific">Acaryochloris thomasi RCC1774</name>
    <dbReference type="NCBI Taxonomy" id="1764569"/>
    <lineage>
        <taxon>Bacteria</taxon>
        <taxon>Bacillati</taxon>
        <taxon>Cyanobacteriota</taxon>
        <taxon>Cyanophyceae</taxon>
        <taxon>Acaryochloridales</taxon>
        <taxon>Acaryochloridaceae</taxon>
        <taxon>Acaryochloris</taxon>
        <taxon>Acaryochloris thomasi</taxon>
    </lineage>
</organism>
<dbReference type="AlphaFoldDB" id="A0A2W1JU50"/>